<evidence type="ECO:0000313" key="3">
    <source>
        <dbReference type="Proteomes" id="UP000030653"/>
    </source>
</evidence>
<protein>
    <submittedName>
        <fullName evidence="2">Uncharacterized protein</fullName>
    </submittedName>
</protein>
<feature type="compositionally biased region" description="Low complexity" evidence="1">
    <location>
        <begin position="429"/>
        <end position="457"/>
    </location>
</feature>
<keyword evidence="3" id="KW-1185">Reference proteome</keyword>
<proteinExistence type="predicted"/>
<dbReference type="HOGENOM" id="CLU_461520_0_0_1"/>
<dbReference type="EMBL" id="JH795881">
    <property type="protein sequence ID" value="EJT96688.1"/>
    <property type="molecule type" value="Genomic_DNA"/>
</dbReference>
<feature type="compositionally biased region" description="Low complexity" evidence="1">
    <location>
        <begin position="337"/>
        <end position="347"/>
    </location>
</feature>
<feature type="region of interest" description="Disordered" evidence="1">
    <location>
        <begin position="264"/>
        <end position="309"/>
    </location>
</feature>
<feature type="compositionally biased region" description="Pro residues" evidence="1">
    <location>
        <begin position="43"/>
        <end position="55"/>
    </location>
</feature>
<dbReference type="GeneID" id="63684494"/>
<reference evidence="2 3" key="1">
    <citation type="journal article" date="2012" name="Science">
        <title>The Paleozoic origin of enzymatic lignin decomposition reconstructed from 31 fungal genomes.</title>
        <authorList>
            <person name="Floudas D."/>
            <person name="Binder M."/>
            <person name="Riley R."/>
            <person name="Barry K."/>
            <person name="Blanchette R.A."/>
            <person name="Henrissat B."/>
            <person name="Martinez A.T."/>
            <person name="Otillar R."/>
            <person name="Spatafora J.W."/>
            <person name="Yadav J.S."/>
            <person name="Aerts A."/>
            <person name="Benoit I."/>
            <person name="Boyd A."/>
            <person name="Carlson A."/>
            <person name="Copeland A."/>
            <person name="Coutinho P.M."/>
            <person name="de Vries R.P."/>
            <person name="Ferreira P."/>
            <person name="Findley K."/>
            <person name="Foster B."/>
            <person name="Gaskell J."/>
            <person name="Glotzer D."/>
            <person name="Gorecki P."/>
            <person name="Heitman J."/>
            <person name="Hesse C."/>
            <person name="Hori C."/>
            <person name="Igarashi K."/>
            <person name="Jurgens J.A."/>
            <person name="Kallen N."/>
            <person name="Kersten P."/>
            <person name="Kohler A."/>
            <person name="Kuees U."/>
            <person name="Kumar T.K.A."/>
            <person name="Kuo A."/>
            <person name="LaButti K."/>
            <person name="Larrondo L.F."/>
            <person name="Lindquist E."/>
            <person name="Ling A."/>
            <person name="Lombard V."/>
            <person name="Lucas S."/>
            <person name="Lundell T."/>
            <person name="Martin R."/>
            <person name="McLaughlin D.J."/>
            <person name="Morgenstern I."/>
            <person name="Morin E."/>
            <person name="Murat C."/>
            <person name="Nagy L.G."/>
            <person name="Nolan M."/>
            <person name="Ohm R.A."/>
            <person name="Patyshakuliyeva A."/>
            <person name="Rokas A."/>
            <person name="Ruiz-Duenas F.J."/>
            <person name="Sabat G."/>
            <person name="Salamov A."/>
            <person name="Samejima M."/>
            <person name="Schmutz J."/>
            <person name="Slot J.C."/>
            <person name="St John F."/>
            <person name="Stenlid J."/>
            <person name="Sun H."/>
            <person name="Sun S."/>
            <person name="Syed K."/>
            <person name="Tsang A."/>
            <person name="Wiebenga A."/>
            <person name="Young D."/>
            <person name="Pisabarro A."/>
            <person name="Eastwood D.C."/>
            <person name="Martin F."/>
            <person name="Cullen D."/>
            <person name="Grigoriev I.V."/>
            <person name="Hibbett D.S."/>
        </authorList>
    </citation>
    <scope>NUCLEOTIDE SEQUENCE [LARGE SCALE GENOMIC DNA]</scope>
    <source>
        <strain evidence="2 3">DJM-731 SS1</strain>
    </source>
</reference>
<feature type="region of interest" description="Disordered" evidence="1">
    <location>
        <begin position="329"/>
        <end position="372"/>
    </location>
</feature>
<feature type="region of interest" description="Disordered" evidence="1">
    <location>
        <begin position="1"/>
        <end position="190"/>
    </location>
</feature>
<accession>M5FP08</accession>
<name>M5FP08_DACPD</name>
<dbReference type="Proteomes" id="UP000030653">
    <property type="component" value="Unassembled WGS sequence"/>
</dbReference>
<feature type="compositionally biased region" description="Low complexity" evidence="1">
    <location>
        <begin position="466"/>
        <end position="523"/>
    </location>
</feature>
<dbReference type="RefSeq" id="XP_040623586.1">
    <property type="nucleotide sequence ID" value="XM_040769432.1"/>
</dbReference>
<feature type="compositionally biased region" description="Acidic residues" evidence="1">
    <location>
        <begin position="163"/>
        <end position="173"/>
    </location>
</feature>
<feature type="compositionally biased region" description="Acidic residues" evidence="1">
    <location>
        <begin position="291"/>
        <end position="306"/>
    </location>
</feature>
<feature type="compositionally biased region" description="Pro residues" evidence="1">
    <location>
        <begin position="1"/>
        <end position="23"/>
    </location>
</feature>
<sequence length="591" mass="62263">MTTTPPFPFSPTPPPSTDLPDPPSLLLHPITPISPHRTSPSSPQGPTPTNPPPPALSQRPMTPREPTSTPSSSSSSISSPLTIPPVSTLTTLRPLGGRRRSSLRPGFWIPQGSLLRNESKDPSLPGSGAQTPMSADSLKIRDPAAMSVSSDSRAGSDWGGDGGDQDQDQDQEDVFGFGERETEGMSLDEQETLRAAGREERRKLEEIFGHPREGEGEPMSPDISSSSHPRLPYLARVTRLLTLETSPMPEIESEAALQRLMSSASLPPTPLSSVFRKSHSGVHNRFPESAVLEESESSESSDEEEMEMAKAAVVDELGLGLGLGLGVGANATGGSGTSASATSSTSLPLPAISTGTGTGAIPIPSAEEDFPDDISMSEGSIWGMRASPILERAMWARSGGMDLDVPLQNLPSPYRLTPPPYTRKRKRSPSPSLSTQSQPPTQNQTQNQQQKETQTQPIPIKRPRLSHLSTPTNTPLTPHSLLPPFLPSSPTTTTTTTAAAAAANNNSNSATNSTTGSTTSTPGPLRPLALNGVGAVANSSPRWARAGLGGGLGLGLGLGLGGRGKELGEKDRERERELEAGEGVRRLSLHE</sequence>
<dbReference type="OrthoDB" id="10676744at2759"/>
<feature type="compositionally biased region" description="Low complexity" evidence="1">
    <location>
        <begin position="66"/>
        <end position="95"/>
    </location>
</feature>
<dbReference type="AlphaFoldDB" id="M5FP08"/>
<evidence type="ECO:0000313" key="2">
    <source>
        <dbReference type="EMBL" id="EJT96688.1"/>
    </source>
</evidence>
<feature type="region of interest" description="Disordered" evidence="1">
    <location>
        <begin position="555"/>
        <end position="591"/>
    </location>
</feature>
<feature type="region of interest" description="Disordered" evidence="1">
    <location>
        <begin position="207"/>
        <end position="230"/>
    </location>
</feature>
<organism evidence="2 3">
    <name type="scientific">Dacryopinax primogenitus (strain DJM 731)</name>
    <name type="common">Brown rot fungus</name>
    <dbReference type="NCBI Taxonomy" id="1858805"/>
    <lineage>
        <taxon>Eukaryota</taxon>
        <taxon>Fungi</taxon>
        <taxon>Dikarya</taxon>
        <taxon>Basidiomycota</taxon>
        <taxon>Agaricomycotina</taxon>
        <taxon>Dacrymycetes</taxon>
        <taxon>Dacrymycetales</taxon>
        <taxon>Dacrymycetaceae</taxon>
        <taxon>Dacryopinax</taxon>
    </lineage>
</organism>
<gene>
    <name evidence="2" type="ORF">DACRYDRAFT_112495</name>
</gene>
<evidence type="ECO:0000256" key="1">
    <source>
        <dbReference type="SAM" id="MobiDB-lite"/>
    </source>
</evidence>
<feature type="region of interest" description="Disordered" evidence="1">
    <location>
        <begin position="403"/>
        <end position="524"/>
    </location>
</feature>
<feature type="compositionally biased region" description="Basic and acidic residues" evidence="1">
    <location>
        <begin position="563"/>
        <end position="591"/>
    </location>
</feature>